<name>A0ABX1QGT6_9RHOO</name>
<evidence type="ECO:0000313" key="1">
    <source>
        <dbReference type="EMBL" id="NMG76240.1"/>
    </source>
</evidence>
<dbReference type="EMBL" id="WTVQ01000028">
    <property type="protein sequence ID" value="NMG76240.1"/>
    <property type="molecule type" value="Genomic_DNA"/>
</dbReference>
<evidence type="ECO:0000313" key="2">
    <source>
        <dbReference type="Proteomes" id="UP000648984"/>
    </source>
</evidence>
<dbReference type="RefSeq" id="WP_169261381.1">
    <property type="nucleotide sequence ID" value="NZ_WTVQ01000028.1"/>
</dbReference>
<keyword evidence="2" id="KW-1185">Reference proteome</keyword>
<sequence length="70" mass="8033">MSTLMIKDLLPLDIEQQGDQTTTIRSLSREELRGIWGGRYAVGMLNGDENNLVTFDIDKWNFDQFARANL</sequence>
<accession>A0ABX1QGT6</accession>
<dbReference type="Proteomes" id="UP000648984">
    <property type="component" value="Unassembled WGS sequence"/>
</dbReference>
<protein>
    <submittedName>
        <fullName evidence="1">Uncharacterized protein</fullName>
    </submittedName>
</protein>
<organism evidence="1 2">
    <name type="scientific">Aromatoleum diolicum</name>
    <dbReference type="NCBI Taxonomy" id="75796"/>
    <lineage>
        <taxon>Bacteria</taxon>
        <taxon>Pseudomonadati</taxon>
        <taxon>Pseudomonadota</taxon>
        <taxon>Betaproteobacteria</taxon>
        <taxon>Rhodocyclales</taxon>
        <taxon>Rhodocyclaceae</taxon>
        <taxon>Aromatoleum</taxon>
    </lineage>
</organism>
<comment type="caution">
    <text evidence="1">The sequence shown here is derived from an EMBL/GenBank/DDBJ whole genome shotgun (WGS) entry which is preliminary data.</text>
</comment>
<reference evidence="1 2" key="1">
    <citation type="submission" date="2019-12" db="EMBL/GenBank/DDBJ databases">
        <title>Comparative genomics gives insights into the taxonomy of the Azoarcus-Aromatoleum group and reveals separate origins of nif in the plant-associated Azoarcus and non-plant-associated Aromatoleum sub-groups.</title>
        <authorList>
            <person name="Lafos M."/>
            <person name="Maluk M."/>
            <person name="Batista M."/>
            <person name="Junghare M."/>
            <person name="Carmona M."/>
            <person name="Faoro H."/>
            <person name="Cruz L.M."/>
            <person name="Battistoni F."/>
            <person name="De Souza E."/>
            <person name="Pedrosa F."/>
            <person name="Chen W.-M."/>
            <person name="Poole P.S."/>
            <person name="Dixon R.A."/>
            <person name="James E.K."/>
        </authorList>
    </citation>
    <scope>NUCLEOTIDE SEQUENCE [LARGE SCALE GENOMIC DNA]</scope>
    <source>
        <strain evidence="1 2">22Lin</strain>
    </source>
</reference>
<gene>
    <name evidence="1" type="ORF">GPA25_15875</name>
</gene>
<proteinExistence type="predicted"/>